<dbReference type="PRINTS" id="PR00081">
    <property type="entry name" value="GDHRDH"/>
</dbReference>
<evidence type="ECO:0000313" key="3">
    <source>
        <dbReference type="Proteomes" id="UP000331127"/>
    </source>
</evidence>
<reference evidence="2 3" key="1">
    <citation type="submission" date="2019-10" db="EMBL/GenBank/DDBJ databases">
        <title>Whole genome shotgun sequence of Acrocarpospora macrocephala NBRC 16266.</title>
        <authorList>
            <person name="Ichikawa N."/>
            <person name="Kimura A."/>
            <person name="Kitahashi Y."/>
            <person name="Komaki H."/>
            <person name="Oguchi A."/>
        </authorList>
    </citation>
    <scope>NUCLEOTIDE SEQUENCE [LARGE SCALE GENOMIC DNA]</scope>
    <source>
        <strain evidence="2 3">NBRC 16266</strain>
    </source>
</reference>
<evidence type="ECO:0000313" key="2">
    <source>
        <dbReference type="EMBL" id="GES15289.1"/>
    </source>
</evidence>
<dbReference type="SUPFAM" id="SSF51735">
    <property type="entry name" value="NAD(P)-binding Rossmann-fold domains"/>
    <property type="match status" value="1"/>
</dbReference>
<dbReference type="Proteomes" id="UP000331127">
    <property type="component" value="Unassembled WGS sequence"/>
</dbReference>
<dbReference type="AlphaFoldDB" id="A0A5M3X586"/>
<comment type="caution">
    <text evidence="2">The sequence shown here is derived from an EMBL/GenBank/DDBJ whole genome shotgun (WGS) entry which is preliminary data.</text>
</comment>
<dbReference type="InterPro" id="IPR002347">
    <property type="entry name" value="SDR_fam"/>
</dbReference>
<gene>
    <name evidence="2" type="ORF">Amac_088860</name>
</gene>
<evidence type="ECO:0000256" key="1">
    <source>
        <dbReference type="ARBA" id="ARBA00023002"/>
    </source>
</evidence>
<dbReference type="EMBL" id="BLAE01000073">
    <property type="protein sequence ID" value="GES15289.1"/>
    <property type="molecule type" value="Genomic_DNA"/>
</dbReference>
<dbReference type="Gene3D" id="3.40.50.720">
    <property type="entry name" value="NAD(P)-binding Rossmann-like Domain"/>
    <property type="match status" value="1"/>
</dbReference>
<protein>
    <submittedName>
        <fullName evidence="2">Oxidoreductase</fullName>
    </submittedName>
</protein>
<dbReference type="FunFam" id="3.40.50.720:FF:000084">
    <property type="entry name" value="Short-chain dehydrogenase reductase"/>
    <property type="match status" value="1"/>
</dbReference>
<keyword evidence="1" id="KW-0560">Oxidoreductase</keyword>
<dbReference type="GO" id="GO:0016491">
    <property type="term" value="F:oxidoreductase activity"/>
    <property type="evidence" value="ECO:0007669"/>
    <property type="project" value="UniProtKB-KW"/>
</dbReference>
<dbReference type="Pfam" id="PF13561">
    <property type="entry name" value="adh_short_C2"/>
    <property type="match status" value="1"/>
</dbReference>
<proteinExistence type="predicted"/>
<dbReference type="InterPro" id="IPR036291">
    <property type="entry name" value="NAD(P)-bd_dom_sf"/>
</dbReference>
<dbReference type="RefSeq" id="WP_281356406.1">
    <property type="nucleotide sequence ID" value="NZ_BAAAHL010000004.1"/>
</dbReference>
<sequence>MSQVTPRVAAVTGGASGIGLGIVTRLVADGWKVVAGDINAVTLHEAFGASDEENVVGVVCDVSVESQVARLVETAVDRFGRLDCMVNNAGISGAFGPIHELDVAHWDFTFGVLARGVFLGTKHATRQFLAQGGGGSIVNMCSIAAWDGGTGPQAYSAAKAAVQNLTWSTAAELAEHRIRVNAVAPGSVITPMWMKGRDQSDVDRALQLQPLKEPTTSAHVAEAVAFLAAPEPAMITGTCVAVDGGISAAGTDLARRLGNNPGDLKIAGLNMGTSGTKSVVNVLGDQGKSI</sequence>
<organism evidence="2 3">
    <name type="scientific">Acrocarpospora macrocephala</name>
    <dbReference type="NCBI Taxonomy" id="150177"/>
    <lineage>
        <taxon>Bacteria</taxon>
        <taxon>Bacillati</taxon>
        <taxon>Actinomycetota</taxon>
        <taxon>Actinomycetes</taxon>
        <taxon>Streptosporangiales</taxon>
        <taxon>Streptosporangiaceae</taxon>
        <taxon>Acrocarpospora</taxon>
    </lineage>
</organism>
<dbReference type="PRINTS" id="PR00080">
    <property type="entry name" value="SDRFAMILY"/>
</dbReference>
<dbReference type="PANTHER" id="PTHR42820">
    <property type="entry name" value="SHORT-CHAIN DEHYDROGENASE REDUCTASE"/>
    <property type="match status" value="1"/>
</dbReference>
<dbReference type="CDD" id="cd05233">
    <property type="entry name" value="SDR_c"/>
    <property type="match status" value="1"/>
</dbReference>
<name>A0A5M3X586_9ACTN</name>
<accession>A0A5M3X586</accession>
<keyword evidence="3" id="KW-1185">Reference proteome</keyword>
<dbReference type="PANTHER" id="PTHR42820:SF1">
    <property type="entry name" value="SHORT-CHAIN DEHYDROGENASE_REDUCTASE FAMILY PROTEIN"/>
    <property type="match status" value="1"/>
</dbReference>